<evidence type="ECO:0000313" key="9">
    <source>
        <dbReference type="EMBL" id="KAL3646165.1"/>
    </source>
</evidence>
<name>A0ABD3DZ72_9LAMI</name>
<dbReference type="Pfam" id="PF00657">
    <property type="entry name" value="Lipase_GDSL"/>
    <property type="match status" value="1"/>
</dbReference>
<dbReference type="InterPro" id="IPR001087">
    <property type="entry name" value="GDSL"/>
</dbReference>
<keyword evidence="3" id="KW-0964">Secreted</keyword>
<evidence type="ECO:0000313" key="10">
    <source>
        <dbReference type="Proteomes" id="UP001632038"/>
    </source>
</evidence>
<keyword evidence="5" id="KW-0378">Hydrolase</keyword>
<evidence type="ECO:0000256" key="5">
    <source>
        <dbReference type="ARBA" id="ARBA00022801"/>
    </source>
</evidence>
<dbReference type="InterPro" id="IPR051238">
    <property type="entry name" value="GDSL_esterase/lipase"/>
</dbReference>
<accession>A0ABD3DZ72</accession>
<reference evidence="10" key="1">
    <citation type="journal article" date="2024" name="IScience">
        <title>Strigolactones Initiate the Formation of Haustorium-like Structures in Castilleja.</title>
        <authorList>
            <person name="Buerger M."/>
            <person name="Peterson D."/>
            <person name="Chory J."/>
        </authorList>
    </citation>
    <scope>NUCLEOTIDE SEQUENCE [LARGE SCALE GENOMIC DNA]</scope>
</reference>
<dbReference type="GO" id="GO:0016787">
    <property type="term" value="F:hydrolase activity"/>
    <property type="evidence" value="ECO:0007669"/>
    <property type="project" value="UniProtKB-KW"/>
</dbReference>
<gene>
    <name evidence="9" type="ORF">CASFOL_011345</name>
</gene>
<evidence type="ECO:0000256" key="8">
    <source>
        <dbReference type="SAM" id="SignalP"/>
    </source>
</evidence>
<keyword evidence="6" id="KW-0442">Lipid degradation</keyword>
<evidence type="ECO:0000256" key="3">
    <source>
        <dbReference type="ARBA" id="ARBA00022525"/>
    </source>
</evidence>
<dbReference type="CDD" id="cd01837">
    <property type="entry name" value="SGNH_plant_lipase_like"/>
    <property type="match status" value="1"/>
</dbReference>
<keyword evidence="4 8" id="KW-0732">Signal</keyword>
<dbReference type="GO" id="GO:0016042">
    <property type="term" value="P:lipid catabolic process"/>
    <property type="evidence" value="ECO:0007669"/>
    <property type="project" value="UniProtKB-KW"/>
</dbReference>
<dbReference type="Gene3D" id="3.40.50.1110">
    <property type="entry name" value="SGNH hydrolase"/>
    <property type="match status" value="1"/>
</dbReference>
<evidence type="ECO:0000256" key="2">
    <source>
        <dbReference type="ARBA" id="ARBA00008668"/>
    </source>
</evidence>
<dbReference type="InterPro" id="IPR035669">
    <property type="entry name" value="SGNH_plant_lipase-like"/>
</dbReference>
<dbReference type="InterPro" id="IPR036514">
    <property type="entry name" value="SGNH_hydro_sf"/>
</dbReference>
<dbReference type="Proteomes" id="UP001632038">
    <property type="component" value="Unassembled WGS sequence"/>
</dbReference>
<evidence type="ECO:0000256" key="1">
    <source>
        <dbReference type="ARBA" id="ARBA00004613"/>
    </source>
</evidence>
<dbReference type="AlphaFoldDB" id="A0ABD3DZ72"/>
<feature type="signal peptide" evidence="8">
    <location>
        <begin position="1"/>
        <end position="27"/>
    </location>
</feature>
<dbReference type="GO" id="GO:0005576">
    <property type="term" value="C:extracellular region"/>
    <property type="evidence" value="ECO:0007669"/>
    <property type="project" value="UniProtKB-SubCell"/>
</dbReference>
<dbReference type="PANTHER" id="PTHR45650">
    <property type="entry name" value="GDSL-LIKE LIPASE/ACYLHYDROLASE-RELATED"/>
    <property type="match status" value="1"/>
</dbReference>
<dbReference type="PANTHER" id="PTHR45650:SF32">
    <property type="entry name" value="GDSL-LIKE LIPASE_ACYLHYDROLASE"/>
    <property type="match status" value="1"/>
</dbReference>
<feature type="chain" id="PRO_5044850716" description="GDSL esterase/lipase" evidence="8">
    <location>
        <begin position="28"/>
        <end position="363"/>
    </location>
</feature>
<evidence type="ECO:0008006" key="11">
    <source>
        <dbReference type="Google" id="ProtNLM"/>
    </source>
</evidence>
<dbReference type="SUPFAM" id="SSF52266">
    <property type="entry name" value="SGNH hydrolase"/>
    <property type="match status" value="1"/>
</dbReference>
<comment type="similarity">
    <text evidence="2">Belongs to the 'GDSL' lipolytic enzyme family.</text>
</comment>
<dbReference type="EMBL" id="JAVIJP010000013">
    <property type="protein sequence ID" value="KAL3646165.1"/>
    <property type="molecule type" value="Genomic_DNA"/>
</dbReference>
<sequence length="363" mass="40645">MEAYHVSIIILMSFVCTLLTIQANAKAQVTSMFVFGDSLSDPGNNINFVMTVAKTKYWPYGIDFEKGPTGRYSNGKIFVDYIGELLGLPIVSSYVDSTTNGADIMFGVNYASAGAGILDETGLHFGKVIPLREQVDNFKNTLNQLRVKMQTDELSNYLAKSVAFMAIGSNDYLNNYILPPFYQSSLIYNPQQFADILIKIYTTHILELQNLGFRKFLIVEVAPIGCIPAVVALGLTRPSECEWKFNDFVRVFNARLKSLVYRLNSDNPGSLFTLAATFEMFMDLRNNSDAHGFTVKDKACCAIGIDNGKPVCLPQAEPCFNREQYLFWDDAHPTQAANRNFAYTIFNSTTFCFPITIQKMGEM</sequence>
<keyword evidence="7" id="KW-0443">Lipid metabolism</keyword>
<evidence type="ECO:0000256" key="7">
    <source>
        <dbReference type="ARBA" id="ARBA00023098"/>
    </source>
</evidence>
<comment type="caution">
    <text evidence="9">The sequence shown here is derived from an EMBL/GenBank/DDBJ whole genome shotgun (WGS) entry which is preliminary data.</text>
</comment>
<organism evidence="9 10">
    <name type="scientific">Castilleja foliolosa</name>
    <dbReference type="NCBI Taxonomy" id="1961234"/>
    <lineage>
        <taxon>Eukaryota</taxon>
        <taxon>Viridiplantae</taxon>
        <taxon>Streptophyta</taxon>
        <taxon>Embryophyta</taxon>
        <taxon>Tracheophyta</taxon>
        <taxon>Spermatophyta</taxon>
        <taxon>Magnoliopsida</taxon>
        <taxon>eudicotyledons</taxon>
        <taxon>Gunneridae</taxon>
        <taxon>Pentapetalae</taxon>
        <taxon>asterids</taxon>
        <taxon>lamiids</taxon>
        <taxon>Lamiales</taxon>
        <taxon>Orobanchaceae</taxon>
        <taxon>Pedicularideae</taxon>
        <taxon>Castillejinae</taxon>
        <taxon>Castilleja</taxon>
    </lineage>
</organism>
<evidence type="ECO:0000256" key="4">
    <source>
        <dbReference type="ARBA" id="ARBA00022729"/>
    </source>
</evidence>
<keyword evidence="10" id="KW-1185">Reference proteome</keyword>
<proteinExistence type="inferred from homology"/>
<comment type="subcellular location">
    <subcellularLocation>
        <location evidence="1">Secreted</location>
    </subcellularLocation>
</comment>
<evidence type="ECO:0000256" key="6">
    <source>
        <dbReference type="ARBA" id="ARBA00022963"/>
    </source>
</evidence>
<protein>
    <recommendedName>
        <fullName evidence="11">GDSL esterase/lipase</fullName>
    </recommendedName>
</protein>